<gene>
    <name evidence="2" type="ORF">GCM10007860_17480</name>
</gene>
<proteinExistence type="predicted"/>
<protein>
    <recommendedName>
        <fullName evidence="4">Amino acid transport protein</fullName>
    </recommendedName>
</protein>
<dbReference type="Proteomes" id="UP001156836">
    <property type="component" value="Unassembled WGS sequence"/>
</dbReference>
<evidence type="ECO:0000313" key="2">
    <source>
        <dbReference type="EMBL" id="GLS04601.1"/>
    </source>
</evidence>
<feature type="transmembrane region" description="Helical" evidence="1">
    <location>
        <begin position="46"/>
        <end position="68"/>
    </location>
</feature>
<keyword evidence="3" id="KW-1185">Reference proteome</keyword>
<feature type="transmembrane region" description="Helical" evidence="1">
    <location>
        <begin position="6"/>
        <end position="25"/>
    </location>
</feature>
<keyword evidence="1" id="KW-0472">Membrane</keyword>
<evidence type="ECO:0000256" key="1">
    <source>
        <dbReference type="SAM" id="Phobius"/>
    </source>
</evidence>
<reference evidence="3" key="1">
    <citation type="journal article" date="2019" name="Int. J. Syst. Evol. Microbiol.">
        <title>The Global Catalogue of Microorganisms (GCM) 10K type strain sequencing project: providing services to taxonomists for standard genome sequencing and annotation.</title>
        <authorList>
            <consortium name="The Broad Institute Genomics Platform"/>
            <consortium name="The Broad Institute Genome Sequencing Center for Infectious Disease"/>
            <person name="Wu L."/>
            <person name="Ma J."/>
        </authorList>
    </citation>
    <scope>NUCLEOTIDE SEQUENCE [LARGE SCALE GENOMIC DNA]</scope>
    <source>
        <strain evidence="3">NBRC 104970</strain>
    </source>
</reference>
<evidence type="ECO:0000313" key="3">
    <source>
        <dbReference type="Proteomes" id="UP001156836"/>
    </source>
</evidence>
<accession>A0ABQ6BVQ4</accession>
<keyword evidence="1" id="KW-0812">Transmembrane</keyword>
<comment type="caution">
    <text evidence="2">The sequence shown here is derived from an EMBL/GenBank/DDBJ whole genome shotgun (WGS) entry which is preliminary data.</text>
</comment>
<evidence type="ECO:0008006" key="4">
    <source>
        <dbReference type="Google" id="ProtNLM"/>
    </source>
</evidence>
<sequence>MTLPTPGSLFLGLMLNALGMAYFWFGRRQRRAMPLLSGLGLMVLPYLVSGLAWTLGLGALLAGLPFWVDF</sequence>
<name>A0ABQ6BVQ4_9NEIS</name>
<dbReference type="RefSeq" id="WP_018749143.1">
    <property type="nucleotide sequence ID" value="NZ_BAABUF010000004.1"/>
</dbReference>
<dbReference type="EMBL" id="BSOZ01000021">
    <property type="protein sequence ID" value="GLS04601.1"/>
    <property type="molecule type" value="Genomic_DNA"/>
</dbReference>
<organism evidence="2 3">
    <name type="scientific">Chitiniphilus shinanonensis</name>
    <dbReference type="NCBI Taxonomy" id="553088"/>
    <lineage>
        <taxon>Bacteria</taxon>
        <taxon>Pseudomonadati</taxon>
        <taxon>Pseudomonadota</taxon>
        <taxon>Betaproteobacteria</taxon>
        <taxon>Neisseriales</taxon>
        <taxon>Chitinibacteraceae</taxon>
        <taxon>Chitiniphilus</taxon>
    </lineage>
</organism>
<keyword evidence="1" id="KW-1133">Transmembrane helix</keyword>